<accession>A0A1L1PIL2</accession>
<protein>
    <submittedName>
        <fullName evidence="1">Polymer-forming cytoskeletal</fullName>
    </submittedName>
</protein>
<dbReference type="Proteomes" id="UP000028878">
    <property type="component" value="Unassembled WGS sequence"/>
</dbReference>
<dbReference type="EMBL" id="CCAE010000052">
    <property type="protein sequence ID" value="CDN89758.1"/>
    <property type="molecule type" value="Genomic_DNA"/>
</dbReference>
<dbReference type="Pfam" id="PF04519">
    <property type="entry name" value="Bactofilin"/>
    <property type="match status" value="1"/>
</dbReference>
<evidence type="ECO:0000313" key="2">
    <source>
        <dbReference type="Proteomes" id="UP000028878"/>
    </source>
</evidence>
<name>A0A1L1PIL2_HYDIT</name>
<organism evidence="1 2">
    <name type="scientific">Hydrogenophaga intermedia</name>
    <dbReference type="NCBI Taxonomy" id="65786"/>
    <lineage>
        <taxon>Bacteria</taxon>
        <taxon>Pseudomonadati</taxon>
        <taxon>Pseudomonadota</taxon>
        <taxon>Betaproteobacteria</taxon>
        <taxon>Burkholderiales</taxon>
        <taxon>Comamonadaceae</taxon>
        <taxon>Hydrogenophaga</taxon>
    </lineage>
</organism>
<reference evidence="2" key="2">
    <citation type="submission" date="2014-11" db="EMBL/GenBank/DDBJ databases">
        <title>Draft genome sequence of Hydrogenophaga intermedia S1.</title>
        <authorList>
            <person name="Gan H.M."/>
            <person name="Chew T.H."/>
            <person name="Stolz A."/>
        </authorList>
    </citation>
    <scope>NUCLEOTIDE SEQUENCE [LARGE SCALE GENOMIC DNA]</scope>
    <source>
        <strain evidence="2">S1</strain>
    </source>
</reference>
<gene>
    <name evidence="1" type="ORF">BN948_04198</name>
</gene>
<dbReference type="AlphaFoldDB" id="A0A1L1PIL2"/>
<dbReference type="RefSeq" id="WP_009519021.1">
    <property type="nucleotide sequence ID" value="NZ_CCAE010000052.1"/>
</dbReference>
<dbReference type="InterPro" id="IPR007607">
    <property type="entry name" value="BacA/B"/>
</dbReference>
<reference evidence="2" key="1">
    <citation type="submission" date="2014-02" db="EMBL/GenBank/DDBJ databases">
        <authorList>
            <person name="Gan H."/>
        </authorList>
    </citation>
    <scope>NUCLEOTIDE SEQUENCE [LARGE SCALE GENOMIC DNA]</scope>
    <source>
        <strain evidence="2">S1</strain>
    </source>
</reference>
<proteinExistence type="predicted"/>
<keyword evidence="2" id="KW-1185">Reference proteome</keyword>
<sequence>MVSKTAQDTLTIDPVAMDIVNRVAAGCDLSGDLNFEGGLLVQGQLEGHIRVDGRLIIWSGASVRGRIRVMGDLYLFGQLGSPNGGPHDTSLECEGMVYVSKSGVSTGTLFARRLQMYEGAQLKGPFHTLQVNDRLPVLRDVLVQPPDAP</sequence>
<evidence type="ECO:0000313" key="1">
    <source>
        <dbReference type="EMBL" id="CDN89758.1"/>
    </source>
</evidence>